<dbReference type="eggNOG" id="KOG0725">
    <property type="taxonomic scope" value="Eukaryota"/>
</dbReference>
<protein>
    <recommendedName>
        <fullName evidence="7">Ketoreductase (KR) domain-containing protein</fullName>
    </recommendedName>
</protein>
<dbReference type="Pfam" id="PF00106">
    <property type="entry name" value="adh_short"/>
    <property type="match status" value="2"/>
</dbReference>
<keyword evidence="6" id="KW-1185">Reference proteome</keyword>
<dbReference type="AlphaFoldDB" id="H2AZZ6"/>
<evidence type="ECO:0000256" key="1">
    <source>
        <dbReference type="ARBA" id="ARBA00006484"/>
    </source>
</evidence>
<dbReference type="InParanoid" id="H2AZZ6"/>
<dbReference type="HOGENOM" id="CLU_010194_2_10_1"/>
<dbReference type="GeneID" id="13883582"/>
<evidence type="ECO:0000313" key="5">
    <source>
        <dbReference type="EMBL" id="CCF59946.1"/>
    </source>
</evidence>
<evidence type="ECO:0000256" key="2">
    <source>
        <dbReference type="ARBA" id="ARBA00022857"/>
    </source>
</evidence>
<evidence type="ECO:0008006" key="7">
    <source>
        <dbReference type="Google" id="ProtNLM"/>
    </source>
</evidence>
<dbReference type="GO" id="GO:0048038">
    <property type="term" value="F:quinone binding"/>
    <property type="evidence" value="ECO:0007669"/>
    <property type="project" value="TreeGrafter"/>
</dbReference>
<dbReference type="Gene3D" id="3.40.50.720">
    <property type="entry name" value="NAD(P)-binding Rossmann-like Domain"/>
    <property type="match status" value="1"/>
</dbReference>
<dbReference type="RefSeq" id="XP_003959081.1">
    <property type="nucleotide sequence ID" value="XM_003959032.1"/>
</dbReference>
<dbReference type="CDD" id="cd05233">
    <property type="entry name" value="SDR_c"/>
    <property type="match status" value="1"/>
</dbReference>
<dbReference type="GO" id="GO:0006633">
    <property type="term" value="P:fatty acid biosynthetic process"/>
    <property type="evidence" value="ECO:0007669"/>
    <property type="project" value="TreeGrafter"/>
</dbReference>
<gene>
    <name evidence="5" type="primary">KAFR0I01650</name>
    <name evidence="5" type="ORF">KAFR_0I01650</name>
</gene>
<dbReference type="InterPro" id="IPR036291">
    <property type="entry name" value="NAD(P)-bd_dom_sf"/>
</dbReference>
<reference evidence="5 6" key="1">
    <citation type="journal article" date="2011" name="Proc. Natl. Acad. Sci. U.S.A.">
        <title>Evolutionary erosion of yeast sex chromosomes by mating-type switching accidents.</title>
        <authorList>
            <person name="Gordon J.L."/>
            <person name="Armisen D."/>
            <person name="Proux-Wera E."/>
            <person name="Oheigeartaigh S.S."/>
            <person name="Byrne K.P."/>
            <person name="Wolfe K.H."/>
        </authorList>
    </citation>
    <scope>NUCLEOTIDE SEQUENCE [LARGE SCALE GENOMIC DNA]</scope>
    <source>
        <strain evidence="6">ATCC 22294 / BCRC 22015 / CBS 2517 / CECT 1963 / NBRC 1671 / NRRL Y-8276</strain>
    </source>
</reference>
<dbReference type="PANTHER" id="PTHR42760">
    <property type="entry name" value="SHORT-CHAIN DEHYDROGENASES/REDUCTASES FAMILY MEMBER"/>
    <property type="match status" value="1"/>
</dbReference>
<evidence type="ECO:0000256" key="4">
    <source>
        <dbReference type="RuleBase" id="RU000363"/>
    </source>
</evidence>
<dbReference type="Proteomes" id="UP000005220">
    <property type="component" value="Chromosome 9"/>
</dbReference>
<dbReference type="GO" id="GO:0016616">
    <property type="term" value="F:oxidoreductase activity, acting on the CH-OH group of donors, NAD or NADP as acceptor"/>
    <property type="evidence" value="ECO:0007669"/>
    <property type="project" value="TreeGrafter"/>
</dbReference>
<dbReference type="FunCoup" id="H2AZZ6">
    <property type="interactions" value="151"/>
</dbReference>
<dbReference type="PRINTS" id="PR00080">
    <property type="entry name" value="SDRFAMILY"/>
</dbReference>
<dbReference type="InterPro" id="IPR020904">
    <property type="entry name" value="Sc_DH/Rdtase_CS"/>
</dbReference>
<dbReference type="EMBL" id="HE650829">
    <property type="protein sequence ID" value="CCF59946.1"/>
    <property type="molecule type" value="Genomic_DNA"/>
</dbReference>
<dbReference type="SUPFAM" id="SSF51735">
    <property type="entry name" value="NAD(P)-binding Rossmann-fold domains"/>
    <property type="match status" value="1"/>
</dbReference>
<dbReference type="PANTHER" id="PTHR42760:SF133">
    <property type="entry name" value="3-OXOACYL-[ACYL-CARRIER-PROTEIN] REDUCTASE"/>
    <property type="match status" value="1"/>
</dbReference>
<dbReference type="InterPro" id="IPR002347">
    <property type="entry name" value="SDR_fam"/>
</dbReference>
<dbReference type="OrthoDB" id="417891at2759"/>
<dbReference type="PRINTS" id="PR00081">
    <property type="entry name" value="GDHRDH"/>
</dbReference>
<comment type="similarity">
    <text evidence="1 4">Belongs to the short-chain dehydrogenases/reductases (SDR) family.</text>
</comment>
<dbReference type="KEGG" id="kaf:KAFR_0I01650"/>
<accession>H2AZZ6</accession>
<dbReference type="STRING" id="1071382.H2AZZ6"/>
<sequence length="263" mass="28916">MFPVAVVTGATRGIGRAIVQNLSAHGISCVAIGSSLESVMRLRSDLKFTSPHQMHRTLAIDLCNWPQWTECKRFPGLSFSSDGLMKQGEYPIFDSGSKYYIDLLVNCAGRTQTSLGLKTSPTQMKELMNLNFLSCVSLINLSTRHMIRTVHRNASTTTPCIISISSILENVAIPGTTIYSASKAALSQYTKVLAQETATWGIRAVALPLGLVRETDMIQDLDTSIVDALKNLPSQTPKQVADTVWSIYHREGTDRAKLHENFP</sequence>
<evidence type="ECO:0000313" key="6">
    <source>
        <dbReference type="Proteomes" id="UP000005220"/>
    </source>
</evidence>
<proteinExistence type="inferred from homology"/>
<organism evidence="5 6">
    <name type="scientific">Kazachstania africana (strain ATCC 22294 / BCRC 22015 / CBS 2517 / CECT 1963 / NBRC 1671 / NRRL Y-8276)</name>
    <name type="common">Yeast</name>
    <name type="synonym">Kluyveromyces africanus</name>
    <dbReference type="NCBI Taxonomy" id="1071382"/>
    <lineage>
        <taxon>Eukaryota</taxon>
        <taxon>Fungi</taxon>
        <taxon>Dikarya</taxon>
        <taxon>Ascomycota</taxon>
        <taxon>Saccharomycotina</taxon>
        <taxon>Saccharomycetes</taxon>
        <taxon>Saccharomycetales</taxon>
        <taxon>Saccharomycetaceae</taxon>
        <taxon>Kazachstania</taxon>
    </lineage>
</organism>
<dbReference type="PROSITE" id="PS00061">
    <property type="entry name" value="ADH_SHORT"/>
    <property type="match status" value="1"/>
</dbReference>
<keyword evidence="2" id="KW-0521">NADP</keyword>
<name>H2AZZ6_KAZAF</name>
<keyword evidence="3" id="KW-0560">Oxidoreductase</keyword>
<evidence type="ECO:0000256" key="3">
    <source>
        <dbReference type="ARBA" id="ARBA00023002"/>
    </source>
</evidence>